<dbReference type="InterPro" id="IPR030381">
    <property type="entry name" value="G_DYNAMIN_dom"/>
</dbReference>
<dbReference type="InterPro" id="IPR027417">
    <property type="entry name" value="P-loop_NTPase"/>
</dbReference>
<evidence type="ECO:0000259" key="3">
    <source>
        <dbReference type="PROSITE" id="PS51718"/>
    </source>
</evidence>
<feature type="domain" description="Dynamin-type G" evidence="3">
    <location>
        <begin position="28"/>
        <end position="313"/>
    </location>
</feature>
<organism evidence="4 5">
    <name type="scientific">Teratosphaeria nubilosa</name>
    <dbReference type="NCBI Taxonomy" id="161662"/>
    <lineage>
        <taxon>Eukaryota</taxon>
        <taxon>Fungi</taxon>
        <taxon>Dikarya</taxon>
        <taxon>Ascomycota</taxon>
        <taxon>Pezizomycotina</taxon>
        <taxon>Dothideomycetes</taxon>
        <taxon>Dothideomycetidae</taxon>
        <taxon>Mycosphaerellales</taxon>
        <taxon>Teratosphaeriaceae</taxon>
        <taxon>Teratosphaeria</taxon>
    </lineage>
</organism>
<gene>
    <name evidence="4" type="ORF">EJ03DRAFT_302353</name>
</gene>
<dbReference type="SMART" id="SM00053">
    <property type="entry name" value="DYNc"/>
    <property type="match status" value="1"/>
</dbReference>
<keyword evidence="2" id="KW-0342">GTP-binding</keyword>
<reference evidence="4" key="1">
    <citation type="journal article" date="2020" name="Stud. Mycol.">
        <title>101 Dothideomycetes genomes: a test case for predicting lifestyles and emergence of pathogens.</title>
        <authorList>
            <person name="Haridas S."/>
            <person name="Albert R."/>
            <person name="Binder M."/>
            <person name="Bloem J."/>
            <person name="Labutti K."/>
            <person name="Salamov A."/>
            <person name="Andreopoulos B."/>
            <person name="Baker S."/>
            <person name="Barry K."/>
            <person name="Bills G."/>
            <person name="Bluhm B."/>
            <person name="Cannon C."/>
            <person name="Castanera R."/>
            <person name="Culley D."/>
            <person name="Daum C."/>
            <person name="Ezra D."/>
            <person name="Gonzalez J."/>
            <person name="Henrissat B."/>
            <person name="Kuo A."/>
            <person name="Liang C."/>
            <person name="Lipzen A."/>
            <person name="Lutzoni F."/>
            <person name="Magnuson J."/>
            <person name="Mondo S."/>
            <person name="Nolan M."/>
            <person name="Ohm R."/>
            <person name="Pangilinan J."/>
            <person name="Park H.-J."/>
            <person name="Ramirez L."/>
            <person name="Alfaro M."/>
            <person name="Sun H."/>
            <person name="Tritt A."/>
            <person name="Yoshinaga Y."/>
            <person name="Zwiers L.-H."/>
            <person name="Turgeon B."/>
            <person name="Goodwin S."/>
            <person name="Spatafora J."/>
            <person name="Crous P."/>
            <person name="Grigoriev I."/>
        </authorList>
    </citation>
    <scope>NUCLEOTIDE SEQUENCE</scope>
    <source>
        <strain evidence="4">CBS 116005</strain>
    </source>
</reference>
<dbReference type="GO" id="GO:0016020">
    <property type="term" value="C:membrane"/>
    <property type="evidence" value="ECO:0007669"/>
    <property type="project" value="TreeGrafter"/>
</dbReference>
<keyword evidence="1" id="KW-0547">Nucleotide-binding</keyword>
<dbReference type="GO" id="GO:0005739">
    <property type="term" value="C:mitochondrion"/>
    <property type="evidence" value="ECO:0007669"/>
    <property type="project" value="TreeGrafter"/>
</dbReference>
<dbReference type="GO" id="GO:0005525">
    <property type="term" value="F:GTP binding"/>
    <property type="evidence" value="ECO:0007669"/>
    <property type="project" value="InterPro"/>
</dbReference>
<name>A0A6G1KW29_9PEZI</name>
<dbReference type="InterPro" id="IPR045063">
    <property type="entry name" value="Dynamin_N"/>
</dbReference>
<dbReference type="AlphaFoldDB" id="A0A6G1KW29"/>
<dbReference type="GO" id="GO:0005874">
    <property type="term" value="C:microtubule"/>
    <property type="evidence" value="ECO:0007669"/>
    <property type="project" value="TreeGrafter"/>
</dbReference>
<dbReference type="GO" id="GO:0008017">
    <property type="term" value="F:microtubule binding"/>
    <property type="evidence" value="ECO:0007669"/>
    <property type="project" value="TreeGrafter"/>
</dbReference>
<dbReference type="PROSITE" id="PS51718">
    <property type="entry name" value="G_DYNAMIN_2"/>
    <property type="match status" value="1"/>
</dbReference>
<dbReference type="InterPro" id="IPR000375">
    <property type="entry name" value="Dynamin_stalk"/>
</dbReference>
<dbReference type="OrthoDB" id="415706at2759"/>
<dbReference type="PRINTS" id="PR00195">
    <property type="entry name" value="DYNAMIN"/>
</dbReference>
<dbReference type="Proteomes" id="UP000799436">
    <property type="component" value="Unassembled WGS sequence"/>
</dbReference>
<dbReference type="GO" id="GO:0006897">
    <property type="term" value="P:endocytosis"/>
    <property type="evidence" value="ECO:0007669"/>
    <property type="project" value="TreeGrafter"/>
</dbReference>
<dbReference type="InterPro" id="IPR022812">
    <property type="entry name" value="Dynamin"/>
</dbReference>
<dbReference type="Gene3D" id="3.40.50.300">
    <property type="entry name" value="P-loop containing nucleotide triphosphate hydrolases"/>
    <property type="match status" value="1"/>
</dbReference>
<dbReference type="GO" id="GO:0048312">
    <property type="term" value="P:intracellular distribution of mitochondria"/>
    <property type="evidence" value="ECO:0007669"/>
    <property type="project" value="TreeGrafter"/>
</dbReference>
<accession>A0A6G1KW29</accession>
<dbReference type="GO" id="GO:0000266">
    <property type="term" value="P:mitochondrial fission"/>
    <property type="evidence" value="ECO:0007669"/>
    <property type="project" value="TreeGrafter"/>
</dbReference>
<evidence type="ECO:0000256" key="2">
    <source>
        <dbReference type="ARBA" id="ARBA00023134"/>
    </source>
</evidence>
<dbReference type="Pfam" id="PF00350">
    <property type="entry name" value="Dynamin_N"/>
    <property type="match status" value="1"/>
</dbReference>
<dbReference type="InterPro" id="IPR001401">
    <property type="entry name" value="Dynamin_GTPase"/>
</dbReference>
<keyword evidence="5" id="KW-1185">Reference proteome</keyword>
<proteinExistence type="predicted"/>
<sequence length="522" mass="59121">MNELSSHEDIQHILDVLDQFRKEGIDEHVPLPQPVVSGDTSSGKSSVLQRLTDIPFPSGENVVTRFPTLISMRREDYDDKRISIESASTRAGGDRMRLKRYRRDLTSLDDYGSIYDEVASMLSPDHESPTGLMRDVLRVDISGPKCSPLCLIDLPGLIQTRRRNITEQDKQMSHDLVEEYLKNPSSIILCVVSATNDYVNQDISDKARKYDPEGVRTMGIITKVDAVQAVQQKGKAWMDLLQNTENGFKLGWCPVVNNIEDVEDASAEEIDDAEREFIDQERFAHLHKSCLGLDALRTRLNLAVHDNNIKALPSIRQQLQIKLSSAQDGLKNLGEGRSDNTSMRAFLVNLSTRFHQKASNALVSYSIGQDAWFDEVTDIRRLRTKVAELNDHFTDAMLVYGAGRRIDKLTNVDPGWSEATEVHRNNTYSHWARDIQLVRRGQALTWVQSEIESMRGSELPGEPIPGIETCLHRQLIVKWEELADEHLKTVSKMCDTFLQHLLRDITGTSNKDVFNGLYAHVK</sequence>
<dbReference type="PANTHER" id="PTHR11566:SF21">
    <property type="entry name" value="DYNAMIN RELATED PROTEIN 1, ISOFORM A"/>
    <property type="match status" value="1"/>
</dbReference>
<dbReference type="GO" id="GO:0016559">
    <property type="term" value="P:peroxisome fission"/>
    <property type="evidence" value="ECO:0007669"/>
    <property type="project" value="TreeGrafter"/>
</dbReference>
<evidence type="ECO:0000313" key="4">
    <source>
        <dbReference type="EMBL" id="KAF2764254.1"/>
    </source>
</evidence>
<dbReference type="GO" id="GO:0003924">
    <property type="term" value="F:GTPase activity"/>
    <property type="evidence" value="ECO:0007669"/>
    <property type="project" value="InterPro"/>
</dbReference>
<dbReference type="CDD" id="cd08771">
    <property type="entry name" value="DLP_1"/>
    <property type="match status" value="1"/>
</dbReference>
<dbReference type="Pfam" id="PF01031">
    <property type="entry name" value="Dynamin_M"/>
    <property type="match status" value="1"/>
</dbReference>
<evidence type="ECO:0000256" key="1">
    <source>
        <dbReference type="ARBA" id="ARBA00022741"/>
    </source>
</evidence>
<evidence type="ECO:0000313" key="5">
    <source>
        <dbReference type="Proteomes" id="UP000799436"/>
    </source>
</evidence>
<dbReference type="EMBL" id="ML995932">
    <property type="protein sequence ID" value="KAF2764254.1"/>
    <property type="molecule type" value="Genomic_DNA"/>
</dbReference>
<dbReference type="SUPFAM" id="SSF52540">
    <property type="entry name" value="P-loop containing nucleoside triphosphate hydrolases"/>
    <property type="match status" value="1"/>
</dbReference>
<dbReference type="PANTHER" id="PTHR11566">
    <property type="entry name" value="DYNAMIN"/>
    <property type="match status" value="1"/>
</dbReference>
<protein>
    <recommendedName>
        <fullName evidence="3">Dynamin-type G domain-containing protein</fullName>
    </recommendedName>
</protein>